<feature type="compositionally biased region" description="Low complexity" evidence="1">
    <location>
        <begin position="413"/>
        <end position="425"/>
    </location>
</feature>
<keyword evidence="3" id="KW-1185">Reference proteome</keyword>
<accession>A0AAD6IBJ0</accession>
<feature type="region of interest" description="Disordered" evidence="1">
    <location>
        <begin position="406"/>
        <end position="425"/>
    </location>
</feature>
<comment type="caution">
    <text evidence="2">The sequence shown here is derived from an EMBL/GenBank/DDBJ whole genome shotgun (WGS) entry which is preliminary data.</text>
</comment>
<feature type="region of interest" description="Disordered" evidence="1">
    <location>
        <begin position="437"/>
        <end position="456"/>
    </location>
</feature>
<feature type="region of interest" description="Disordered" evidence="1">
    <location>
        <begin position="267"/>
        <end position="387"/>
    </location>
</feature>
<feature type="compositionally biased region" description="Basic and acidic residues" evidence="1">
    <location>
        <begin position="314"/>
        <end position="325"/>
    </location>
</feature>
<feature type="compositionally biased region" description="Polar residues" evidence="1">
    <location>
        <begin position="356"/>
        <end position="385"/>
    </location>
</feature>
<reference evidence="2" key="2">
    <citation type="submission" date="2023-01" db="EMBL/GenBank/DDBJ databases">
        <authorList>
            <person name="Petersen C."/>
        </authorList>
    </citation>
    <scope>NUCLEOTIDE SEQUENCE</scope>
    <source>
        <strain evidence="2">IBT 15450</strain>
    </source>
</reference>
<organism evidence="2 3">
    <name type="scientific">Penicillium canescens</name>
    <dbReference type="NCBI Taxonomy" id="5083"/>
    <lineage>
        <taxon>Eukaryota</taxon>
        <taxon>Fungi</taxon>
        <taxon>Dikarya</taxon>
        <taxon>Ascomycota</taxon>
        <taxon>Pezizomycotina</taxon>
        <taxon>Eurotiomycetes</taxon>
        <taxon>Eurotiomycetidae</taxon>
        <taxon>Eurotiales</taxon>
        <taxon>Aspergillaceae</taxon>
        <taxon>Penicillium</taxon>
    </lineage>
</organism>
<dbReference type="AlphaFoldDB" id="A0AAD6IBJ0"/>
<sequence>MDILEPACGVLSTLAEAIQDCQQDRNVIPEWKSEDGFCSSLKATLETIIDCSPIDGNFIYDQELNLLIQALLEPISYFYNVLTPHLLSLETGPDPHGSKEALTQLMKTAVIPHVKTLRERVYKYLDGVNTLLLLYIIDVLSSEPLEVISEQQLAELHSIKQRVKAGALQDSEHQTRLFSAGNLSIAGQQRCLMSMRHDAEHHWRSVQLTIHGVWSIAASEGDGSLSSYESSSAVSGGRAEGSPIGHQRDADSRIEFYQPTRTINAETPAHQHFPPTQSQGYGPTTPTSGGSGRSIDNSGANTSLKMSLTGMVRPEIRREQVDSTNKRGSQPPCPTTHQAAPASSAWGNSIELGNITKPTSTTAGRQNISTSRSGQYETRQETSNGGEDYLQHSKQQVQPWLVPAEGTYGAPTQQQPSPSSPQQHHQYLNNLQPAYRRDINGNGAAQPLSISTSDDNRSKADYLAAGAGGGAILGATAISMADSSEDESVSNEYVDDAITEVTATSLPDPNEDEDFSNGYDADGCCGCGGNGDNNAGGEDDFSCCTIM</sequence>
<feature type="region of interest" description="Disordered" evidence="1">
    <location>
        <begin position="221"/>
        <end position="249"/>
    </location>
</feature>
<dbReference type="Proteomes" id="UP001219568">
    <property type="component" value="Unassembled WGS sequence"/>
</dbReference>
<name>A0AAD6IBJ0_PENCN</name>
<dbReference type="EMBL" id="JAQJZL010000008">
    <property type="protein sequence ID" value="KAJ6038616.1"/>
    <property type="molecule type" value="Genomic_DNA"/>
</dbReference>
<evidence type="ECO:0000313" key="2">
    <source>
        <dbReference type="EMBL" id="KAJ6038616.1"/>
    </source>
</evidence>
<reference evidence="2" key="1">
    <citation type="journal article" date="2023" name="IMA Fungus">
        <title>Comparative genomic study of the Penicillium genus elucidates a diverse pangenome and 15 lateral gene transfer events.</title>
        <authorList>
            <person name="Petersen C."/>
            <person name="Sorensen T."/>
            <person name="Nielsen M.R."/>
            <person name="Sondergaard T.E."/>
            <person name="Sorensen J.L."/>
            <person name="Fitzpatrick D.A."/>
            <person name="Frisvad J.C."/>
            <person name="Nielsen K.L."/>
        </authorList>
    </citation>
    <scope>NUCLEOTIDE SEQUENCE</scope>
    <source>
        <strain evidence="2">IBT 15450</strain>
    </source>
</reference>
<feature type="compositionally biased region" description="Low complexity" evidence="1">
    <location>
        <begin position="221"/>
        <end position="237"/>
    </location>
</feature>
<evidence type="ECO:0000256" key="1">
    <source>
        <dbReference type="SAM" id="MobiDB-lite"/>
    </source>
</evidence>
<evidence type="ECO:0000313" key="3">
    <source>
        <dbReference type="Proteomes" id="UP001219568"/>
    </source>
</evidence>
<proteinExistence type="predicted"/>
<protein>
    <submittedName>
        <fullName evidence="2">Uncharacterized protein</fullName>
    </submittedName>
</protein>
<gene>
    <name evidence="2" type="ORF">N7460_007333</name>
</gene>
<feature type="compositionally biased region" description="Polar residues" evidence="1">
    <location>
        <begin position="294"/>
        <end position="306"/>
    </location>
</feature>